<accession>A0A2S2D051</accession>
<keyword evidence="2" id="KW-0614">Plasmid</keyword>
<evidence type="ECO:0000313" key="2">
    <source>
        <dbReference type="EMBL" id="AWK90143.1"/>
    </source>
</evidence>
<geneLocation type="plasmid" evidence="2 3">
    <name>unnamed3</name>
</geneLocation>
<keyword evidence="1" id="KW-1133">Transmembrane helix</keyword>
<dbReference type="OrthoDB" id="5295794at2"/>
<feature type="transmembrane region" description="Helical" evidence="1">
    <location>
        <begin position="31"/>
        <end position="51"/>
    </location>
</feature>
<reference evidence="3" key="1">
    <citation type="submission" date="2018-05" db="EMBL/GenBank/DDBJ databases">
        <title>Azospirillum thermophila sp. nov., a novel isolated from hot spring.</title>
        <authorList>
            <person name="Zhao Z."/>
        </authorList>
    </citation>
    <scope>NUCLEOTIDE SEQUENCE [LARGE SCALE GENOMIC DNA]</scope>
    <source>
        <strain evidence="3">CFH 70021</strain>
        <plasmid evidence="3">unnamed3</plasmid>
    </source>
</reference>
<dbReference type="KEGG" id="azz:DEW08_28630"/>
<dbReference type="AlphaFoldDB" id="A0A2S2D051"/>
<name>A0A2S2D051_9PROT</name>
<keyword evidence="3" id="KW-1185">Reference proteome</keyword>
<proteinExistence type="predicted"/>
<organism evidence="2 3">
    <name type="scientific">Azospirillum thermophilum</name>
    <dbReference type="NCBI Taxonomy" id="2202148"/>
    <lineage>
        <taxon>Bacteria</taxon>
        <taxon>Pseudomonadati</taxon>
        <taxon>Pseudomonadota</taxon>
        <taxon>Alphaproteobacteria</taxon>
        <taxon>Rhodospirillales</taxon>
        <taxon>Azospirillaceae</taxon>
        <taxon>Azospirillum</taxon>
    </lineage>
</organism>
<feature type="transmembrane region" description="Helical" evidence="1">
    <location>
        <begin position="63"/>
        <end position="83"/>
    </location>
</feature>
<dbReference type="InterPro" id="IPR046027">
    <property type="entry name" value="DUF5985"/>
</dbReference>
<keyword evidence="1" id="KW-0812">Transmembrane</keyword>
<dbReference type="EMBL" id="CP029358">
    <property type="protein sequence ID" value="AWK90143.1"/>
    <property type="molecule type" value="Genomic_DNA"/>
</dbReference>
<dbReference type="Proteomes" id="UP000245629">
    <property type="component" value="Plasmid unnamed3"/>
</dbReference>
<sequence length="86" mass="9574">MKSAVYLLCFASSMLCMALLARSYRRSHSRLLLWSTLCFVGLAMNNLLLFIDVVLLPTEVDLLPLRHASALAGVGLLLFGFIWDAE</sequence>
<keyword evidence="1" id="KW-0472">Membrane</keyword>
<gene>
    <name evidence="2" type="ORF">DEW08_28630</name>
</gene>
<protein>
    <submittedName>
        <fullName evidence="2">Uncharacterized protein</fullName>
    </submittedName>
</protein>
<evidence type="ECO:0000256" key="1">
    <source>
        <dbReference type="SAM" id="Phobius"/>
    </source>
</evidence>
<evidence type="ECO:0000313" key="3">
    <source>
        <dbReference type="Proteomes" id="UP000245629"/>
    </source>
</evidence>
<dbReference type="Pfam" id="PF19447">
    <property type="entry name" value="DUF5985"/>
    <property type="match status" value="1"/>
</dbReference>